<gene>
    <name evidence="4" type="ORF">KSF_014410</name>
</gene>
<dbReference type="SUPFAM" id="SSF55729">
    <property type="entry name" value="Acyl-CoA N-acyltransferases (Nat)"/>
    <property type="match status" value="2"/>
</dbReference>
<evidence type="ECO:0000313" key="4">
    <source>
        <dbReference type="EMBL" id="GHO91393.1"/>
    </source>
</evidence>
<dbReference type="RefSeq" id="WP_220202290.1">
    <property type="nucleotide sequence ID" value="NZ_BNJK01000001.1"/>
</dbReference>
<keyword evidence="5" id="KW-1185">Reference proteome</keyword>
<dbReference type="InterPro" id="IPR000182">
    <property type="entry name" value="GNAT_dom"/>
</dbReference>
<protein>
    <recommendedName>
        <fullName evidence="3">N-acetyltransferase domain-containing protein</fullName>
    </recommendedName>
</protein>
<feature type="domain" description="N-acetyltransferase" evidence="3">
    <location>
        <begin position="11"/>
        <end position="154"/>
    </location>
</feature>
<dbReference type="PANTHER" id="PTHR43877:SF2">
    <property type="entry name" value="AMINOALKYLPHOSPHONATE N-ACETYLTRANSFERASE-RELATED"/>
    <property type="match status" value="1"/>
</dbReference>
<name>A0A8J3IF76_9CHLR</name>
<sequence>MLDPDVARNAVEWRQARPEDAAIWVSVTRRSADQLHFEPEDAQIARYKEEVPDMQAQRYLLWREDAPIGRLRFFSHESTAELDGLVLLPEAGGSVAVQVVGEALVRAAASGVRYLKATYPAAYIASFASAGFQELRRRTVMVASTDLSMPQLPLPGSLRVREMHPDEGEQVGILLQRAYTGGPDCIHPDVAGWRAEVRALQEGRFGPFIPESCFVVEHSLDRYHLAGAILTHLERGVPRIRHMAVAPSFRHVGLGQFLAVRAMRRLRDLGHTTVLLNVTLGIPAVNLYHRLGFIEAGPTYIEAERMLPR</sequence>
<organism evidence="4 5">
    <name type="scientific">Reticulibacter mediterranei</name>
    <dbReference type="NCBI Taxonomy" id="2778369"/>
    <lineage>
        <taxon>Bacteria</taxon>
        <taxon>Bacillati</taxon>
        <taxon>Chloroflexota</taxon>
        <taxon>Ktedonobacteria</taxon>
        <taxon>Ktedonobacterales</taxon>
        <taxon>Reticulibacteraceae</taxon>
        <taxon>Reticulibacter</taxon>
    </lineage>
</organism>
<evidence type="ECO:0000313" key="5">
    <source>
        <dbReference type="Proteomes" id="UP000597444"/>
    </source>
</evidence>
<dbReference type="InterPro" id="IPR050832">
    <property type="entry name" value="Bact_Acetyltransf"/>
</dbReference>
<reference evidence="4" key="1">
    <citation type="submission" date="2020-10" db="EMBL/GenBank/DDBJ databases">
        <title>Taxonomic study of unclassified bacteria belonging to the class Ktedonobacteria.</title>
        <authorList>
            <person name="Yabe S."/>
            <person name="Wang C.M."/>
            <person name="Zheng Y."/>
            <person name="Sakai Y."/>
            <person name="Cavaletti L."/>
            <person name="Monciardini P."/>
            <person name="Donadio S."/>
        </authorList>
    </citation>
    <scope>NUCLEOTIDE SEQUENCE</scope>
    <source>
        <strain evidence="4">ID150040</strain>
    </source>
</reference>
<dbReference type="Proteomes" id="UP000597444">
    <property type="component" value="Unassembled WGS sequence"/>
</dbReference>
<dbReference type="CDD" id="cd04301">
    <property type="entry name" value="NAT_SF"/>
    <property type="match status" value="1"/>
</dbReference>
<dbReference type="GO" id="GO:0016747">
    <property type="term" value="F:acyltransferase activity, transferring groups other than amino-acyl groups"/>
    <property type="evidence" value="ECO:0007669"/>
    <property type="project" value="InterPro"/>
</dbReference>
<dbReference type="PROSITE" id="PS51186">
    <property type="entry name" value="GNAT"/>
    <property type="match status" value="2"/>
</dbReference>
<keyword evidence="2" id="KW-0012">Acyltransferase</keyword>
<dbReference type="EMBL" id="BNJK01000001">
    <property type="protein sequence ID" value="GHO91393.1"/>
    <property type="molecule type" value="Genomic_DNA"/>
</dbReference>
<evidence type="ECO:0000256" key="2">
    <source>
        <dbReference type="ARBA" id="ARBA00023315"/>
    </source>
</evidence>
<evidence type="ECO:0000259" key="3">
    <source>
        <dbReference type="PROSITE" id="PS51186"/>
    </source>
</evidence>
<dbReference type="Gene3D" id="3.40.630.30">
    <property type="match status" value="1"/>
</dbReference>
<dbReference type="AlphaFoldDB" id="A0A8J3IF76"/>
<dbReference type="Pfam" id="PF00583">
    <property type="entry name" value="Acetyltransf_1"/>
    <property type="match status" value="1"/>
</dbReference>
<comment type="caution">
    <text evidence="4">The sequence shown here is derived from an EMBL/GenBank/DDBJ whole genome shotgun (WGS) entry which is preliminary data.</text>
</comment>
<feature type="domain" description="N-acetyltransferase" evidence="3">
    <location>
        <begin position="158"/>
        <end position="308"/>
    </location>
</feature>
<dbReference type="PANTHER" id="PTHR43877">
    <property type="entry name" value="AMINOALKYLPHOSPHONATE N-ACETYLTRANSFERASE-RELATED-RELATED"/>
    <property type="match status" value="1"/>
</dbReference>
<accession>A0A8J3IF76</accession>
<dbReference type="InterPro" id="IPR016181">
    <property type="entry name" value="Acyl_CoA_acyltransferase"/>
</dbReference>
<keyword evidence="1" id="KW-0808">Transferase</keyword>
<proteinExistence type="predicted"/>
<evidence type="ECO:0000256" key="1">
    <source>
        <dbReference type="ARBA" id="ARBA00022679"/>
    </source>
</evidence>